<dbReference type="Proteomes" id="UP000036520">
    <property type="component" value="Chromosome"/>
</dbReference>
<dbReference type="EMBL" id="CP012040">
    <property type="protein sequence ID" value="AKP53528.1"/>
    <property type="molecule type" value="Genomic_DNA"/>
</dbReference>
<name>A0A0H4PKK5_9BACT</name>
<dbReference type="GO" id="GO:0015562">
    <property type="term" value="F:efflux transmembrane transporter activity"/>
    <property type="evidence" value="ECO:0007669"/>
    <property type="project" value="InterPro"/>
</dbReference>
<dbReference type="RefSeq" id="WP_240477863.1">
    <property type="nucleotide sequence ID" value="NZ_CP012040.1"/>
</dbReference>
<dbReference type="AlphaFoldDB" id="A0A0H4PKK5"/>
<feature type="region of interest" description="Disordered" evidence="1">
    <location>
        <begin position="121"/>
        <end position="141"/>
    </location>
</feature>
<evidence type="ECO:0000313" key="2">
    <source>
        <dbReference type="EMBL" id="AKP53528.1"/>
    </source>
</evidence>
<evidence type="ECO:0000256" key="1">
    <source>
        <dbReference type="SAM" id="MobiDB-lite"/>
    </source>
</evidence>
<evidence type="ECO:0000313" key="3">
    <source>
        <dbReference type="Proteomes" id="UP000036520"/>
    </source>
</evidence>
<gene>
    <name evidence="2" type="ORF">CA2015_4178</name>
</gene>
<dbReference type="KEGG" id="camu:CA2015_4178"/>
<keyword evidence="3" id="KW-1185">Reference proteome</keyword>
<proteinExistence type="predicted"/>
<evidence type="ECO:0008006" key="4">
    <source>
        <dbReference type="Google" id="ProtNLM"/>
    </source>
</evidence>
<organism evidence="2 3">
    <name type="scientific">Cyclobacterium amurskyense</name>
    <dbReference type="NCBI Taxonomy" id="320787"/>
    <lineage>
        <taxon>Bacteria</taxon>
        <taxon>Pseudomonadati</taxon>
        <taxon>Bacteroidota</taxon>
        <taxon>Cytophagia</taxon>
        <taxon>Cytophagales</taxon>
        <taxon>Cyclobacteriaceae</taxon>
        <taxon>Cyclobacterium</taxon>
    </lineage>
</organism>
<protein>
    <recommendedName>
        <fullName evidence="4">Outer membrane efflux protein</fullName>
    </recommendedName>
</protein>
<reference evidence="2 3" key="1">
    <citation type="submission" date="2015-07" db="EMBL/GenBank/DDBJ databases">
        <authorList>
            <person name="Kim K.M."/>
        </authorList>
    </citation>
    <scope>NUCLEOTIDE SEQUENCE [LARGE SCALE GENOMIC DNA]</scope>
    <source>
        <strain evidence="2 3">KCTC 12363</strain>
    </source>
</reference>
<dbReference type="Gene3D" id="1.20.1600.10">
    <property type="entry name" value="Outer membrane efflux proteins (OEP)"/>
    <property type="match status" value="1"/>
</dbReference>
<sequence length="141" mass="15876">MYRQSGQTITSVDYDRAKSFQLSNLFGTASKIFSSGNAIDPITSDFVTEQINSDNMGINSSITLFQGNQLNNQIAQNKLLMEKSIFQEEIEKNNIALNILETYLQALYSKENISIAENKLAASEQEVPQSNPNQRPTRHRL</sequence>
<accession>A0A0H4PKK5</accession>
<dbReference type="SUPFAM" id="SSF56954">
    <property type="entry name" value="Outer membrane efflux proteins (OEP)"/>
    <property type="match status" value="1"/>
</dbReference>
<feature type="compositionally biased region" description="Polar residues" evidence="1">
    <location>
        <begin position="126"/>
        <end position="135"/>
    </location>
</feature>
<dbReference type="STRING" id="320787.CA2015_4178"/>